<keyword evidence="2" id="KW-1185">Reference proteome</keyword>
<accession>A0AAD8V5N8</accession>
<organism evidence="1 2">
    <name type="scientific">Colletotrichum navitas</name>
    <dbReference type="NCBI Taxonomy" id="681940"/>
    <lineage>
        <taxon>Eukaryota</taxon>
        <taxon>Fungi</taxon>
        <taxon>Dikarya</taxon>
        <taxon>Ascomycota</taxon>
        <taxon>Pezizomycotina</taxon>
        <taxon>Sordariomycetes</taxon>
        <taxon>Hypocreomycetidae</taxon>
        <taxon>Glomerellales</taxon>
        <taxon>Glomerellaceae</taxon>
        <taxon>Colletotrichum</taxon>
        <taxon>Colletotrichum graminicola species complex</taxon>
    </lineage>
</organism>
<dbReference type="RefSeq" id="XP_060414854.1">
    <property type="nucleotide sequence ID" value="XM_060551241.1"/>
</dbReference>
<proteinExistence type="predicted"/>
<dbReference type="AlphaFoldDB" id="A0AAD8V5N8"/>
<protein>
    <submittedName>
        <fullName evidence="1">Uncharacterized protein</fullName>
    </submittedName>
</protein>
<dbReference type="Proteomes" id="UP001230504">
    <property type="component" value="Unassembled WGS sequence"/>
</dbReference>
<evidence type="ECO:0000313" key="2">
    <source>
        <dbReference type="Proteomes" id="UP001230504"/>
    </source>
</evidence>
<evidence type="ECO:0000313" key="1">
    <source>
        <dbReference type="EMBL" id="KAK1593568.1"/>
    </source>
</evidence>
<comment type="caution">
    <text evidence="1">The sequence shown here is derived from an EMBL/GenBank/DDBJ whole genome shotgun (WGS) entry which is preliminary data.</text>
</comment>
<reference evidence="1" key="1">
    <citation type="submission" date="2021-06" db="EMBL/GenBank/DDBJ databases">
        <title>Comparative genomics, transcriptomics and evolutionary studies reveal genomic signatures of adaptation to plant cell wall in hemibiotrophic fungi.</title>
        <authorList>
            <consortium name="DOE Joint Genome Institute"/>
            <person name="Baroncelli R."/>
            <person name="Diaz J.F."/>
            <person name="Benocci T."/>
            <person name="Peng M."/>
            <person name="Battaglia E."/>
            <person name="Haridas S."/>
            <person name="Andreopoulos W."/>
            <person name="Labutti K."/>
            <person name="Pangilinan J."/>
            <person name="Floch G.L."/>
            <person name="Makela M.R."/>
            <person name="Henrissat B."/>
            <person name="Grigoriev I.V."/>
            <person name="Crouch J.A."/>
            <person name="De Vries R.P."/>
            <person name="Sukno S.A."/>
            <person name="Thon M.R."/>
        </authorList>
    </citation>
    <scope>NUCLEOTIDE SEQUENCE</scope>
    <source>
        <strain evidence="1">CBS 125086</strain>
    </source>
</reference>
<name>A0AAD8V5N8_9PEZI</name>
<sequence length="202" mass="21898">MVDGPLSSPEHPPIETNCRWPRRALLHRRSYCLSAAATTTTTTTQICWLAPVPIKCDRGSRRRQRDAYNSRPLTSLNDLSSDLNGAPRIRPAIHLFPPYAESPQILRKLLLLSKVYGSLPSCIRRTSRAAYTVQASIPSGVGGLPFSIEALPGFDGVREIGGGSFLHLAVRLTWGTLPLAASMYAGAAEASTSCASQRNINL</sequence>
<dbReference type="EMBL" id="JAHLJV010000024">
    <property type="protein sequence ID" value="KAK1593568.1"/>
    <property type="molecule type" value="Genomic_DNA"/>
</dbReference>
<gene>
    <name evidence="1" type="ORF">LY79DRAFT_173911</name>
</gene>
<dbReference type="GeneID" id="85435481"/>